<dbReference type="Gene3D" id="3.40.50.720">
    <property type="entry name" value="NAD(P)-binding Rossmann-like Domain"/>
    <property type="match status" value="1"/>
</dbReference>
<sequence>MARTLDLIIHNGADVSFLKPYAALSSPKVSSTKFLAKSLAAQRRVPITYISSAVVGRLAPELKVFAPVSMSHHPPPPDYRDAYGASKWASEVVLENAHRDLGVPVTIRRLSSVTGAGIPASDIMGNLVTFSEKLKAVPATEKWKGVLDFVSVEHVAQSLMADVMSARSSEKVRYRHDCSDEVVSLDDDSISKLISSKIHGQPVAVMPMADWIKKAREYGMNDLVCEFLEQGETETGVTLL</sequence>
<evidence type="ECO:0000313" key="2">
    <source>
        <dbReference type="EMBL" id="KZL83681.1"/>
    </source>
</evidence>
<feature type="domain" description="Thioester reductase (TE)" evidence="1">
    <location>
        <begin position="2"/>
        <end position="158"/>
    </location>
</feature>
<keyword evidence="3" id="KW-1185">Reference proteome</keyword>
<organism evidence="2 3">
    <name type="scientific">Colletotrichum incanum</name>
    <name type="common">Soybean anthracnose fungus</name>
    <dbReference type="NCBI Taxonomy" id="1573173"/>
    <lineage>
        <taxon>Eukaryota</taxon>
        <taxon>Fungi</taxon>
        <taxon>Dikarya</taxon>
        <taxon>Ascomycota</taxon>
        <taxon>Pezizomycotina</taxon>
        <taxon>Sordariomycetes</taxon>
        <taxon>Hypocreomycetidae</taxon>
        <taxon>Glomerellales</taxon>
        <taxon>Glomerellaceae</taxon>
        <taxon>Colletotrichum</taxon>
        <taxon>Colletotrichum spaethianum species complex</taxon>
    </lineage>
</organism>
<dbReference type="InterPro" id="IPR013120">
    <property type="entry name" value="FAR_NAD-bd"/>
</dbReference>
<evidence type="ECO:0000313" key="3">
    <source>
        <dbReference type="Proteomes" id="UP000076584"/>
    </source>
</evidence>
<protein>
    <submittedName>
        <fullName evidence="2">Polyketide synthase peptide synthetase</fullName>
    </submittedName>
</protein>
<dbReference type="AlphaFoldDB" id="A0A167DCA1"/>
<dbReference type="InterPro" id="IPR036291">
    <property type="entry name" value="NAD(P)-bd_dom_sf"/>
</dbReference>
<evidence type="ECO:0000259" key="1">
    <source>
        <dbReference type="Pfam" id="PF07993"/>
    </source>
</evidence>
<accession>A0A167DCA1</accession>
<dbReference type="Proteomes" id="UP000076584">
    <property type="component" value="Unassembled WGS sequence"/>
</dbReference>
<dbReference type="SUPFAM" id="SSF51735">
    <property type="entry name" value="NAD(P)-binding Rossmann-fold domains"/>
    <property type="match status" value="1"/>
</dbReference>
<name>A0A167DCA1_COLIC</name>
<proteinExistence type="predicted"/>
<dbReference type="STRING" id="1573173.A0A167DCA1"/>
<dbReference type="Pfam" id="PF07993">
    <property type="entry name" value="NAD_binding_4"/>
    <property type="match status" value="1"/>
</dbReference>
<reference evidence="2 3" key="1">
    <citation type="submission" date="2015-06" db="EMBL/GenBank/DDBJ databases">
        <title>Survival trade-offs in plant roots during colonization by closely related pathogenic and mutualistic fungi.</title>
        <authorList>
            <person name="Hacquard S."/>
            <person name="Kracher B."/>
            <person name="Hiruma K."/>
            <person name="Weinman A."/>
            <person name="Muench P."/>
            <person name="Garrido Oter R."/>
            <person name="Ver Loren van Themaat E."/>
            <person name="Dallerey J.-F."/>
            <person name="Damm U."/>
            <person name="Henrissat B."/>
            <person name="Lespinet O."/>
            <person name="Thon M."/>
            <person name="Kemen E."/>
            <person name="McHardy A.C."/>
            <person name="Schulze-Lefert P."/>
            <person name="O'Connell R.J."/>
        </authorList>
    </citation>
    <scope>NUCLEOTIDE SEQUENCE [LARGE SCALE GENOMIC DNA]</scope>
    <source>
        <strain evidence="2 3">MAFF 238704</strain>
    </source>
</reference>
<gene>
    <name evidence="2" type="ORF">CI238_06418</name>
</gene>
<dbReference type="EMBL" id="LFIW01001088">
    <property type="protein sequence ID" value="KZL83681.1"/>
    <property type="molecule type" value="Genomic_DNA"/>
</dbReference>
<comment type="caution">
    <text evidence="2">The sequence shown here is derived from an EMBL/GenBank/DDBJ whole genome shotgun (WGS) entry which is preliminary data.</text>
</comment>